<dbReference type="Proteomes" id="UP000248798">
    <property type="component" value="Unassembled WGS sequence"/>
</dbReference>
<dbReference type="AlphaFoldDB" id="A0A328FJ28"/>
<evidence type="ECO:0000313" key="1">
    <source>
        <dbReference type="EMBL" id="QBH12760.1"/>
    </source>
</evidence>
<evidence type="ECO:0000313" key="2">
    <source>
        <dbReference type="EMBL" id="RAM02997.1"/>
    </source>
</evidence>
<dbReference type="RefSeq" id="WP_111954367.1">
    <property type="nucleotide sequence ID" value="NZ_CP036313.1"/>
</dbReference>
<dbReference type="EMBL" id="CP036313">
    <property type="protein sequence ID" value="QBH12760.1"/>
    <property type="molecule type" value="Genomic_DNA"/>
</dbReference>
<evidence type="ECO:0000313" key="3">
    <source>
        <dbReference type="Proteomes" id="UP000248798"/>
    </source>
</evidence>
<dbReference type="EMBL" id="QLNI01000008">
    <property type="protein sequence ID" value="RAM02997.1"/>
    <property type="molecule type" value="Genomic_DNA"/>
</dbReference>
<sequence length="61" mass="6479">MGNILVGLIVAIALFYTIKRMINAFKGQSSCSCGCEGCTPNPEKNCCNPKEGSDTDPPVIK</sequence>
<dbReference type="Pfam" id="PF12669">
    <property type="entry name" value="FeoB_associated"/>
    <property type="match status" value="1"/>
</dbReference>
<keyword evidence="4" id="KW-1185">Reference proteome</keyword>
<accession>A0A328FJ28</accession>
<name>A0A328FJ28_9BACT</name>
<organism evidence="2 3">
    <name type="scientific">Desulfobacter hydrogenophilus</name>
    <dbReference type="NCBI Taxonomy" id="2291"/>
    <lineage>
        <taxon>Bacteria</taxon>
        <taxon>Pseudomonadati</taxon>
        <taxon>Thermodesulfobacteriota</taxon>
        <taxon>Desulfobacteria</taxon>
        <taxon>Desulfobacterales</taxon>
        <taxon>Desulfobacteraceae</taxon>
        <taxon>Desulfobacter</taxon>
    </lineage>
</organism>
<gene>
    <name evidence="2" type="ORF">DO021_05085</name>
    <name evidence="1" type="ORF">EYB58_07475</name>
</gene>
<reference evidence="1 4" key="2">
    <citation type="submission" date="2019-02" db="EMBL/GenBank/DDBJ databases">
        <title>Complete genome sequence of Desulfobacter hydrogenophilus AcRS1.</title>
        <authorList>
            <person name="Marietou A."/>
            <person name="Lund M.B."/>
            <person name="Marshall I.P.G."/>
            <person name="Schreiber L."/>
            <person name="Jorgensen B."/>
        </authorList>
    </citation>
    <scope>NUCLEOTIDE SEQUENCE [LARGE SCALE GENOMIC DNA]</scope>
    <source>
        <strain evidence="1 4">AcRS1</strain>
    </source>
</reference>
<proteinExistence type="predicted"/>
<evidence type="ECO:0000313" key="4">
    <source>
        <dbReference type="Proteomes" id="UP000293902"/>
    </source>
</evidence>
<reference evidence="2 3" key="1">
    <citation type="submission" date="2018-06" db="EMBL/GenBank/DDBJ databases">
        <title>Complete Genome Sequence of Desulfobacter hydrogenophilus (DSM3380).</title>
        <authorList>
            <person name="Marietou A."/>
            <person name="Schreiber L."/>
            <person name="Marshall I."/>
            <person name="Jorgensen B."/>
        </authorList>
    </citation>
    <scope>NUCLEOTIDE SEQUENCE [LARGE SCALE GENOMIC DNA]</scope>
    <source>
        <strain evidence="2 3">DSM 3380</strain>
    </source>
</reference>
<protein>
    <submittedName>
        <fullName evidence="2">FeoB-associated Cys-rich membrane protein</fullName>
    </submittedName>
</protein>
<dbReference type="Proteomes" id="UP000293902">
    <property type="component" value="Chromosome"/>
</dbReference>